<reference evidence="1 2" key="1">
    <citation type="submission" date="2020-08" db="EMBL/GenBank/DDBJ databases">
        <title>Genomic Encyclopedia of Type Strains, Phase IV (KMG-IV): sequencing the most valuable type-strain genomes for metagenomic binning, comparative biology and taxonomic classification.</title>
        <authorList>
            <person name="Goeker M."/>
        </authorList>
    </citation>
    <scope>NUCLEOTIDE SEQUENCE [LARGE SCALE GENOMIC DNA]</scope>
    <source>
        <strain evidence="1 2">DSM 21431</strain>
    </source>
</reference>
<sequence length="41" mass="4595">MGCGNLRRVEAYGHGVKTCAGWRIRDAIVEWLWCIGVGVYV</sequence>
<dbReference type="Proteomes" id="UP000548119">
    <property type="component" value="Unassembled WGS sequence"/>
</dbReference>
<name>A0ABR6E2H4_9HYPH</name>
<comment type="caution">
    <text evidence="1">The sequence shown here is derived from an EMBL/GenBank/DDBJ whole genome shotgun (WGS) entry which is preliminary data.</text>
</comment>
<dbReference type="EMBL" id="JACJIR010000002">
    <property type="protein sequence ID" value="MBA9082757.1"/>
    <property type="molecule type" value="Genomic_DNA"/>
</dbReference>
<dbReference type="RefSeq" id="WP_281371264.1">
    <property type="nucleotide sequence ID" value="NZ_CAWPNC010000002.1"/>
</dbReference>
<keyword evidence="2" id="KW-1185">Reference proteome</keyword>
<accession>A0ABR6E2H4</accession>
<protein>
    <submittedName>
        <fullName evidence="1">Uncharacterized protein</fullName>
    </submittedName>
</protein>
<evidence type="ECO:0000313" key="1">
    <source>
        <dbReference type="EMBL" id="MBA9082757.1"/>
    </source>
</evidence>
<organism evidence="1 2">
    <name type="scientific">Bartonella chomelii</name>
    <dbReference type="NCBI Taxonomy" id="236402"/>
    <lineage>
        <taxon>Bacteria</taxon>
        <taxon>Pseudomonadati</taxon>
        <taxon>Pseudomonadota</taxon>
        <taxon>Alphaproteobacteria</taxon>
        <taxon>Hyphomicrobiales</taxon>
        <taxon>Bartonellaceae</taxon>
        <taxon>Bartonella</taxon>
    </lineage>
</organism>
<gene>
    <name evidence="1" type="ORF">GGR10_000598</name>
</gene>
<proteinExistence type="predicted"/>
<evidence type="ECO:0000313" key="2">
    <source>
        <dbReference type="Proteomes" id="UP000548119"/>
    </source>
</evidence>